<name>A0A9P1DI40_9DINO</name>
<protein>
    <recommendedName>
        <fullName evidence="6">Neurotransmitter-gated ion-channel ligand-binding domain-containing protein</fullName>
    </recommendedName>
</protein>
<evidence type="ECO:0008006" key="6">
    <source>
        <dbReference type="Google" id="ProtNLM"/>
    </source>
</evidence>
<keyword evidence="5" id="KW-1185">Reference proteome</keyword>
<dbReference type="AlphaFoldDB" id="A0A9P1DI40"/>
<keyword evidence="2" id="KW-0812">Transmembrane</keyword>
<dbReference type="SUPFAM" id="SSF90112">
    <property type="entry name" value="Neurotransmitter-gated ion-channel transmembrane pore"/>
    <property type="match status" value="1"/>
</dbReference>
<dbReference type="GO" id="GO:0016020">
    <property type="term" value="C:membrane"/>
    <property type="evidence" value="ECO:0007669"/>
    <property type="project" value="InterPro"/>
</dbReference>
<dbReference type="InterPro" id="IPR036719">
    <property type="entry name" value="Neuro-gated_channel_TM_sf"/>
</dbReference>
<evidence type="ECO:0000256" key="2">
    <source>
        <dbReference type="SAM" id="Phobius"/>
    </source>
</evidence>
<evidence type="ECO:0000313" key="5">
    <source>
        <dbReference type="Proteomes" id="UP001152797"/>
    </source>
</evidence>
<dbReference type="EMBL" id="CAMXCT010004502">
    <property type="protein sequence ID" value="CAI4009364.1"/>
    <property type="molecule type" value="Genomic_DNA"/>
</dbReference>
<reference evidence="4" key="2">
    <citation type="submission" date="2024-04" db="EMBL/GenBank/DDBJ databases">
        <authorList>
            <person name="Chen Y."/>
            <person name="Shah S."/>
            <person name="Dougan E. K."/>
            <person name="Thang M."/>
            <person name="Chan C."/>
        </authorList>
    </citation>
    <scope>NUCLEOTIDE SEQUENCE [LARGE SCALE GENOMIC DNA]</scope>
</reference>
<evidence type="ECO:0000313" key="4">
    <source>
        <dbReference type="EMBL" id="CAL1162739.1"/>
    </source>
</evidence>
<dbReference type="EMBL" id="CAMXCT030004502">
    <property type="protein sequence ID" value="CAL4796676.1"/>
    <property type="molecule type" value="Genomic_DNA"/>
</dbReference>
<evidence type="ECO:0000313" key="3">
    <source>
        <dbReference type="EMBL" id="CAI4009364.1"/>
    </source>
</evidence>
<dbReference type="Proteomes" id="UP001152797">
    <property type="component" value="Unassembled WGS sequence"/>
</dbReference>
<accession>A0A9P1DI40</accession>
<dbReference type="GO" id="GO:0005216">
    <property type="term" value="F:monoatomic ion channel activity"/>
    <property type="evidence" value="ECO:0007669"/>
    <property type="project" value="InterPro"/>
</dbReference>
<dbReference type="PANTHER" id="PTHR18945">
    <property type="entry name" value="NEUROTRANSMITTER GATED ION CHANNEL"/>
    <property type="match status" value="1"/>
</dbReference>
<dbReference type="GO" id="GO:0004888">
    <property type="term" value="F:transmembrane signaling receptor activity"/>
    <property type="evidence" value="ECO:0007669"/>
    <property type="project" value="InterPro"/>
</dbReference>
<proteinExistence type="predicted"/>
<feature type="transmembrane region" description="Helical" evidence="2">
    <location>
        <begin position="241"/>
        <end position="260"/>
    </location>
</feature>
<organism evidence="3">
    <name type="scientific">Cladocopium goreaui</name>
    <dbReference type="NCBI Taxonomy" id="2562237"/>
    <lineage>
        <taxon>Eukaryota</taxon>
        <taxon>Sar</taxon>
        <taxon>Alveolata</taxon>
        <taxon>Dinophyceae</taxon>
        <taxon>Suessiales</taxon>
        <taxon>Symbiodiniaceae</taxon>
        <taxon>Cladocopium</taxon>
    </lineage>
</organism>
<evidence type="ECO:0000256" key="1">
    <source>
        <dbReference type="SAM" id="MobiDB-lite"/>
    </source>
</evidence>
<dbReference type="OrthoDB" id="406595at2759"/>
<comment type="caution">
    <text evidence="3">The sequence shown here is derived from an EMBL/GenBank/DDBJ whole genome shotgun (WGS) entry which is preliminary data.</text>
</comment>
<keyword evidence="2" id="KW-1133">Transmembrane helix</keyword>
<feature type="transmembrane region" description="Helical" evidence="2">
    <location>
        <begin position="310"/>
        <end position="328"/>
    </location>
</feature>
<dbReference type="InterPro" id="IPR006201">
    <property type="entry name" value="Neur_channel"/>
</dbReference>
<sequence>MSSPAPRPKYSEKPPQDRWGDEHVWTKSLDRVMCYAVVSVTSVDAKLGGFQVRMVCRWAFRTSNAYKETEISYRGVPGLRIPGLQVTAQESRIWKDLTKTTDATITWNGTSIFLLDGYKPYHLQDFPFDRHIISLKHCDFVWRTEKDDDDFFDSMQIVWLTVESKSILPEWIAGESDLMAIAPVREMLGAEVCSKFWIDLRIERAHKFYVRQIFFVTYLITIASCTPLFMPLEDMGDRLSVYGGGLLTLVAFKYGVMDHLPSVPYPTFTDNFLMWQIVTIVFSTFASLILWRLHSQVKNPDVIDWIENGIFFAVVLGWSIMFGIVACCKPSRRKTWESVKKQVDKDDPSQPVEQLPVGFSHGDIIGNRTEDAKLLPISERSESPGHF</sequence>
<feature type="region of interest" description="Disordered" evidence="1">
    <location>
        <begin position="339"/>
        <end position="365"/>
    </location>
</feature>
<gene>
    <name evidence="3" type="ORF">C1SCF055_LOCUS34729</name>
</gene>
<feature type="compositionally biased region" description="Basic and acidic residues" evidence="1">
    <location>
        <begin position="339"/>
        <end position="348"/>
    </location>
</feature>
<dbReference type="EMBL" id="CAMXCT020004502">
    <property type="protein sequence ID" value="CAL1162739.1"/>
    <property type="molecule type" value="Genomic_DNA"/>
</dbReference>
<reference evidence="3" key="1">
    <citation type="submission" date="2022-10" db="EMBL/GenBank/DDBJ databases">
        <authorList>
            <person name="Chen Y."/>
            <person name="Dougan E. K."/>
            <person name="Chan C."/>
            <person name="Rhodes N."/>
            <person name="Thang M."/>
        </authorList>
    </citation>
    <scope>NUCLEOTIDE SEQUENCE</scope>
</reference>
<feature type="transmembrane region" description="Helical" evidence="2">
    <location>
        <begin position="272"/>
        <end position="290"/>
    </location>
</feature>
<feature type="transmembrane region" description="Helical" evidence="2">
    <location>
        <begin position="208"/>
        <end position="229"/>
    </location>
</feature>
<dbReference type="Gene3D" id="1.20.58.390">
    <property type="entry name" value="Neurotransmitter-gated ion-channel transmembrane domain"/>
    <property type="match status" value="1"/>
</dbReference>
<dbReference type="InterPro" id="IPR038050">
    <property type="entry name" value="Neuro_actylchol_rec"/>
</dbReference>
<keyword evidence="2" id="KW-0472">Membrane</keyword>